<organism evidence="1 2">
    <name type="scientific">Ambrosiozyma monospora</name>
    <name type="common">Yeast</name>
    <name type="synonym">Endomycopsis monosporus</name>
    <dbReference type="NCBI Taxonomy" id="43982"/>
    <lineage>
        <taxon>Eukaryota</taxon>
        <taxon>Fungi</taxon>
        <taxon>Dikarya</taxon>
        <taxon>Ascomycota</taxon>
        <taxon>Saccharomycotina</taxon>
        <taxon>Pichiomycetes</taxon>
        <taxon>Pichiales</taxon>
        <taxon>Pichiaceae</taxon>
        <taxon>Ambrosiozyma</taxon>
    </lineage>
</organism>
<proteinExistence type="predicted"/>
<gene>
    <name evidence="1" type="ORF">Amon02_000297800</name>
</gene>
<keyword evidence="2" id="KW-1185">Reference proteome</keyword>
<dbReference type="Proteomes" id="UP001165064">
    <property type="component" value="Unassembled WGS sequence"/>
</dbReference>
<protein>
    <submittedName>
        <fullName evidence="1">Unnamed protein product</fullName>
    </submittedName>
</protein>
<name>A0ACB5SZM2_AMBMO</name>
<evidence type="ECO:0000313" key="2">
    <source>
        <dbReference type="Proteomes" id="UP001165064"/>
    </source>
</evidence>
<evidence type="ECO:0000313" key="1">
    <source>
        <dbReference type="EMBL" id="GME77307.1"/>
    </source>
</evidence>
<reference evidence="1" key="1">
    <citation type="submission" date="2023-04" db="EMBL/GenBank/DDBJ databases">
        <title>Ambrosiozyma monospora NBRC 10751.</title>
        <authorList>
            <person name="Ichikawa N."/>
            <person name="Sato H."/>
            <person name="Tonouchi N."/>
        </authorList>
    </citation>
    <scope>NUCLEOTIDE SEQUENCE</scope>
    <source>
        <strain evidence="1">NBRC 10751</strain>
    </source>
</reference>
<accession>A0ACB5SZM2</accession>
<comment type="caution">
    <text evidence="1">The sequence shown here is derived from an EMBL/GenBank/DDBJ whole genome shotgun (WGS) entry which is preliminary data.</text>
</comment>
<dbReference type="EMBL" id="BSXS01001805">
    <property type="protein sequence ID" value="GME77307.1"/>
    <property type="molecule type" value="Genomic_DNA"/>
</dbReference>
<sequence length="182" mass="19923">MIGTLSSGKLLDKVYRRMKKNYIEKTEAAKAEGNETPTVPFDILKARLGYYPLPALAVAGFSLMFGWCISKHVNIAPIIIAMFVISLSTMFPMSAVNTLLVDLYPEMSGSAASLNNLFRCGMGAIIVSCLSKMNDKMTVGGTYSFMAGVNFVSISLILVLIRNSNSILIKRREKRSKQGLPV</sequence>